<keyword evidence="1" id="KW-0812">Transmembrane</keyword>
<dbReference type="EMBL" id="LSYV01000002">
    <property type="protein sequence ID" value="KXZ56171.1"/>
    <property type="molecule type" value="Genomic_DNA"/>
</dbReference>
<protein>
    <submittedName>
        <fullName evidence="2">Uncharacterized protein</fullName>
    </submittedName>
</protein>
<gene>
    <name evidence="2" type="ORF">GPECTOR_1g147</name>
</gene>
<keyword evidence="3" id="KW-1185">Reference proteome</keyword>
<sequence length="395" mass="40859">MAVGPVSCTVSSEPGSASIGQDGRFLLPINNGTLHFIGGCKDYGSGATYPDGILQTTWVKSNGSVASPIATLALALAAAQRSRDVAASMRSINTRLGLDRDDATLTYNYLAETQGPNITMRGVSVALANFMAVGTVVNVASLFRELYGVSDAESMEAAVEGLAYYLSMAAVGLDSTDEVAFMLEYCLDFLIGTRSRRRSTLSTSGQDADGAWADPTNSHADASVDATVLDADAARWRRQLYRATLAAPRRLLGVDPENVTQTLAMALAEANMHIMNAMRNLTAVSASNLTGLSDVLAQGGRVAVVMTTNMASATAQLGSGALTASSFTASYTGAGLTSATGSAVYPYPGDSKKKTPIGLIVGVAVGGAVGLALVVVMVALLVRRRNAEVNAAKPV</sequence>
<keyword evidence="1" id="KW-0472">Membrane</keyword>
<evidence type="ECO:0000256" key="1">
    <source>
        <dbReference type="SAM" id="Phobius"/>
    </source>
</evidence>
<feature type="transmembrane region" description="Helical" evidence="1">
    <location>
        <begin position="357"/>
        <end position="382"/>
    </location>
</feature>
<dbReference type="Proteomes" id="UP000075714">
    <property type="component" value="Unassembled WGS sequence"/>
</dbReference>
<evidence type="ECO:0000313" key="2">
    <source>
        <dbReference type="EMBL" id="KXZ56171.1"/>
    </source>
</evidence>
<comment type="caution">
    <text evidence="2">The sequence shown here is derived from an EMBL/GenBank/DDBJ whole genome shotgun (WGS) entry which is preliminary data.</text>
</comment>
<dbReference type="OrthoDB" id="546788at2759"/>
<keyword evidence="1" id="KW-1133">Transmembrane helix</keyword>
<evidence type="ECO:0000313" key="3">
    <source>
        <dbReference type="Proteomes" id="UP000075714"/>
    </source>
</evidence>
<dbReference type="AlphaFoldDB" id="A0A150H239"/>
<reference evidence="3" key="1">
    <citation type="journal article" date="2016" name="Nat. Commun.">
        <title>The Gonium pectorale genome demonstrates co-option of cell cycle regulation during the evolution of multicellularity.</title>
        <authorList>
            <person name="Hanschen E.R."/>
            <person name="Marriage T.N."/>
            <person name="Ferris P.J."/>
            <person name="Hamaji T."/>
            <person name="Toyoda A."/>
            <person name="Fujiyama A."/>
            <person name="Neme R."/>
            <person name="Noguchi H."/>
            <person name="Minakuchi Y."/>
            <person name="Suzuki M."/>
            <person name="Kawai-Toyooka H."/>
            <person name="Smith D.R."/>
            <person name="Sparks H."/>
            <person name="Anderson J."/>
            <person name="Bakaric R."/>
            <person name="Luria V."/>
            <person name="Karger A."/>
            <person name="Kirschner M.W."/>
            <person name="Durand P.M."/>
            <person name="Michod R.E."/>
            <person name="Nozaki H."/>
            <person name="Olson B.J."/>
        </authorList>
    </citation>
    <scope>NUCLEOTIDE SEQUENCE [LARGE SCALE GENOMIC DNA]</scope>
    <source>
        <strain evidence="3">NIES-2863</strain>
    </source>
</reference>
<organism evidence="2 3">
    <name type="scientific">Gonium pectorale</name>
    <name type="common">Green alga</name>
    <dbReference type="NCBI Taxonomy" id="33097"/>
    <lineage>
        <taxon>Eukaryota</taxon>
        <taxon>Viridiplantae</taxon>
        <taxon>Chlorophyta</taxon>
        <taxon>core chlorophytes</taxon>
        <taxon>Chlorophyceae</taxon>
        <taxon>CS clade</taxon>
        <taxon>Chlamydomonadales</taxon>
        <taxon>Volvocaceae</taxon>
        <taxon>Gonium</taxon>
    </lineage>
</organism>
<accession>A0A150H239</accession>
<name>A0A150H239_GONPE</name>
<proteinExistence type="predicted"/>